<evidence type="ECO:0000313" key="1">
    <source>
        <dbReference type="EMBL" id="EIM74993.1"/>
    </source>
</evidence>
<accession>I5BZJ1</accession>
<dbReference type="EMBL" id="AJXZ01000024">
    <property type="protein sequence ID" value="EIM74993.1"/>
    <property type="molecule type" value="Genomic_DNA"/>
</dbReference>
<dbReference type="STRING" id="204799.GCA_001696575_04158"/>
<dbReference type="PATRIC" id="fig|1189611.3.peg.2093"/>
<protein>
    <submittedName>
        <fullName evidence="1">Uncharacterized protein</fullName>
    </submittedName>
</protein>
<sequence>MEGIAQSQSGLAASPRSPGRRGRLVRRVILFQVKLMADGMRDVVMSPLSIAAGLFGLISRSGSAEVYLDRLMRFGRETDHWINLFDHRSAPHDTPSPSLDNIAEQIEEALRRDYENGGLSARSARALPRLRRVSGRRPVVEPLMAVAGLSSAVKHPS</sequence>
<reference evidence="1 2" key="1">
    <citation type="journal article" date="2012" name="J. Bacteriol.">
        <title>Genome Sequence of Nitratireductor aquibiodomus Strain RA22.</title>
        <authorList>
            <person name="Singh A."/>
            <person name="Jangir P.K."/>
            <person name="Kumari C."/>
            <person name="Sharma R."/>
        </authorList>
    </citation>
    <scope>NUCLEOTIDE SEQUENCE [LARGE SCALE GENOMIC DNA]</scope>
    <source>
        <strain evidence="1 2">RA22</strain>
    </source>
</reference>
<evidence type="ECO:0000313" key="2">
    <source>
        <dbReference type="Proteomes" id="UP000004622"/>
    </source>
</evidence>
<proteinExistence type="predicted"/>
<dbReference type="AlphaFoldDB" id="I5BZJ1"/>
<gene>
    <name evidence="1" type="ORF">A33O_10304</name>
</gene>
<organism evidence="1 2">
    <name type="scientific">Nitratireductor aquibiodomus RA22</name>
    <dbReference type="NCBI Taxonomy" id="1189611"/>
    <lineage>
        <taxon>Bacteria</taxon>
        <taxon>Pseudomonadati</taxon>
        <taxon>Pseudomonadota</taxon>
        <taxon>Alphaproteobacteria</taxon>
        <taxon>Hyphomicrobiales</taxon>
        <taxon>Phyllobacteriaceae</taxon>
        <taxon>Nitratireductor</taxon>
    </lineage>
</organism>
<dbReference type="Proteomes" id="UP000004622">
    <property type="component" value="Unassembled WGS sequence"/>
</dbReference>
<comment type="caution">
    <text evidence="1">The sequence shown here is derived from an EMBL/GenBank/DDBJ whole genome shotgun (WGS) entry which is preliminary data.</text>
</comment>
<dbReference type="RefSeq" id="WP_007008501.1">
    <property type="nucleotide sequence ID" value="NZ_AJXZ01000024.1"/>
</dbReference>
<name>I5BZJ1_9HYPH</name>